<reference evidence="2" key="1">
    <citation type="submission" date="2018-09" db="EMBL/GenBank/DDBJ databases">
        <authorList>
            <person name="Livingstone P.G."/>
            <person name="Whitworth D.E."/>
        </authorList>
    </citation>
    <scope>NUCLEOTIDE SEQUENCE [LARGE SCALE GENOMIC DNA]</scope>
    <source>
        <strain evidence="2">CA054A</strain>
    </source>
</reference>
<evidence type="ECO:0000313" key="2">
    <source>
        <dbReference type="Proteomes" id="UP000268094"/>
    </source>
</evidence>
<dbReference type="AlphaFoldDB" id="A0A3A8IBV4"/>
<dbReference type="InterPro" id="IPR038282">
    <property type="entry name" value="DUF2267_sf"/>
</dbReference>
<sequence length="223" mass="24612">MDGSRACPPGPPPLGGLDTCSVTPGTWRLFPLVGGRRWGRQGPGHGWLDAANGRGDEHLGAALPSPNPRCAMAQFHESEAEKQARHERRHDSHLRATYAAFLLHLEEVSGLPRNLAECAAVSVLTTLERRVLPDGARNLEAQLPRLLVAFLPPAEERPARLQRFGREEFIESVAEDLKMPVDRAELVIRAVLRAFQDQITEGEADKFASNLPADLQALWRLTQ</sequence>
<gene>
    <name evidence="1" type="ORF">D7V88_31205</name>
</gene>
<organism evidence="1 2">
    <name type="scientific">Corallococcus terminator</name>
    <dbReference type="NCBI Taxonomy" id="2316733"/>
    <lineage>
        <taxon>Bacteria</taxon>
        <taxon>Pseudomonadati</taxon>
        <taxon>Myxococcota</taxon>
        <taxon>Myxococcia</taxon>
        <taxon>Myxococcales</taxon>
        <taxon>Cystobacterineae</taxon>
        <taxon>Myxococcaceae</taxon>
        <taxon>Corallococcus</taxon>
    </lineage>
</organism>
<dbReference type="EMBL" id="RAVZ01000287">
    <property type="protein sequence ID" value="RKG77260.1"/>
    <property type="molecule type" value="Genomic_DNA"/>
</dbReference>
<evidence type="ECO:0000313" key="1">
    <source>
        <dbReference type="EMBL" id="RKG77260.1"/>
    </source>
</evidence>
<dbReference type="Proteomes" id="UP000268094">
    <property type="component" value="Unassembled WGS sequence"/>
</dbReference>
<dbReference type="Gene3D" id="1.10.490.110">
    <property type="entry name" value="Uncharacterized conserved protein DUF2267"/>
    <property type="match status" value="1"/>
</dbReference>
<dbReference type="InterPro" id="IPR018727">
    <property type="entry name" value="DUF2267"/>
</dbReference>
<dbReference type="Pfam" id="PF10025">
    <property type="entry name" value="DUF2267"/>
    <property type="match status" value="1"/>
</dbReference>
<name>A0A3A8IBV4_9BACT</name>
<accession>A0A3A8IBV4</accession>
<comment type="caution">
    <text evidence="1">The sequence shown here is derived from an EMBL/GenBank/DDBJ whole genome shotgun (WGS) entry which is preliminary data.</text>
</comment>
<keyword evidence="2" id="KW-1185">Reference proteome</keyword>
<proteinExistence type="predicted"/>
<protein>
    <submittedName>
        <fullName evidence="1">DUF2267 domain-containing protein</fullName>
    </submittedName>
</protein>